<dbReference type="Gene3D" id="1.25.40.10">
    <property type="entry name" value="Tetratricopeptide repeat domain"/>
    <property type="match status" value="5"/>
</dbReference>
<dbReference type="InterPro" id="IPR011990">
    <property type="entry name" value="TPR-like_helical_dom_sf"/>
</dbReference>
<organism evidence="3 4">
    <name type="scientific">Ceratopteris richardii</name>
    <name type="common">Triangle waterfern</name>
    <dbReference type="NCBI Taxonomy" id="49495"/>
    <lineage>
        <taxon>Eukaryota</taxon>
        <taxon>Viridiplantae</taxon>
        <taxon>Streptophyta</taxon>
        <taxon>Embryophyta</taxon>
        <taxon>Tracheophyta</taxon>
        <taxon>Polypodiopsida</taxon>
        <taxon>Polypodiidae</taxon>
        <taxon>Polypodiales</taxon>
        <taxon>Pteridineae</taxon>
        <taxon>Pteridaceae</taxon>
        <taxon>Parkerioideae</taxon>
        <taxon>Ceratopteris</taxon>
    </lineage>
</organism>
<dbReference type="SUPFAM" id="SSF48452">
    <property type="entry name" value="TPR-like"/>
    <property type="match status" value="1"/>
</dbReference>
<dbReference type="GO" id="GO:0009451">
    <property type="term" value="P:RNA modification"/>
    <property type="evidence" value="ECO:0007669"/>
    <property type="project" value="InterPro"/>
</dbReference>
<evidence type="ECO:0000256" key="1">
    <source>
        <dbReference type="ARBA" id="ARBA00022737"/>
    </source>
</evidence>
<evidence type="ECO:0008006" key="5">
    <source>
        <dbReference type="Google" id="ProtNLM"/>
    </source>
</evidence>
<accession>A0A8T2SZW5</accession>
<dbReference type="Proteomes" id="UP000825935">
    <property type="component" value="Chromosome 17"/>
</dbReference>
<dbReference type="GO" id="GO:0003723">
    <property type="term" value="F:RNA binding"/>
    <property type="evidence" value="ECO:0007669"/>
    <property type="project" value="InterPro"/>
</dbReference>
<dbReference type="PANTHER" id="PTHR24015">
    <property type="entry name" value="OS07G0578800 PROTEIN-RELATED"/>
    <property type="match status" value="1"/>
</dbReference>
<reference evidence="3" key="1">
    <citation type="submission" date="2021-08" db="EMBL/GenBank/DDBJ databases">
        <title>WGS assembly of Ceratopteris richardii.</title>
        <authorList>
            <person name="Marchant D.B."/>
            <person name="Chen G."/>
            <person name="Jenkins J."/>
            <person name="Shu S."/>
            <person name="Leebens-Mack J."/>
            <person name="Grimwood J."/>
            <person name="Schmutz J."/>
            <person name="Soltis P."/>
            <person name="Soltis D."/>
            <person name="Chen Z.-H."/>
        </authorList>
    </citation>
    <scope>NUCLEOTIDE SEQUENCE</scope>
    <source>
        <strain evidence="3">Whitten #5841</strain>
        <tissue evidence="3">Leaf</tissue>
    </source>
</reference>
<feature type="repeat" description="PPR" evidence="2">
    <location>
        <begin position="199"/>
        <end position="233"/>
    </location>
</feature>
<dbReference type="EMBL" id="CM035422">
    <property type="protein sequence ID" value="KAH7373936.1"/>
    <property type="molecule type" value="Genomic_DNA"/>
</dbReference>
<sequence length="893" mass="100806">MPEGFKALRRCRPAKQMTFQSFRRAAHLIAQRREGQPDIWPSWGVSSKHVYMLPARYVAARFISELNLDDLPPPSSLPRSRSFLSNKRSSLSRRMAAREAPDELSDFHGLAGSTFQETLERLDRLAKIGLKPHPATYAGLLQSAGNRVQLDNGKLVHDHIMSYEYDKDKALVCLILQMYRRCGSPEGARKWFDSREKKTMYMWTCMIGTYCQYGYRKEALEIYEMLKKEELNPEKEAFLGLVHVISGAENIQDGRLVHEHIYRSPYKLDLDVGAGLVRMYGRCENVADSLKMFRLLPDRNSALWNALSSAYSQNQHRKEAIDIFGKMIEQDEFPDHVSFSSALAACACEGALGKGIQIHSRLPRNALETNRRVVISLILLYGKSGSLQEANRIFEDMKVKDVIAWNTLIKSHVEHGRTKKLHDLYETMKKEGVAPNRVTYICMLSSCANEMDLPMVRDLYAQFMSSGIKLDVGLAAAFVFAFGRCRALQEAQEVFDKVSDRSLSLWNAMVIANALNGRMEEALKLFAEIQGGVIFDDATLAQTLSIFGRCDLQLAKALFETIPEKTIGMWNSLISSFVFHGNNHQAIDLFEQMLQQKVIPDKASFIHVLEACNDPCYLSEGKKLHAQISQSILQTDVDVLCALIRMFGKCGSVEEAQAVFDQIEIRNVPLWNSLIAVYAHNGRRQEAVKAFHNLLQTEFVPQKETALYVLSACSDPDALDDGKQIHNVISQLGYEFDTDVSTALVTMYVKCGNFDIGKQVFEKAEMRNAVSAAAFILGLVKNGQREEGEGLFGQLQEEGIVSNEVKFDDLLSAFEYGALANDCFLKTLAVNRRSGVMPQAEYFSCMEDVLGKDAHLDEAEKFIYNLPYEPPNAVYSKLTEELSFEFNFKLPLY</sequence>
<gene>
    <name evidence="3" type="ORF">KP509_17G080200</name>
</gene>
<feature type="repeat" description="PPR" evidence="2">
    <location>
        <begin position="667"/>
        <end position="701"/>
    </location>
</feature>
<evidence type="ECO:0000256" key="2">
    <source>
        <dbReference type="PROSITE-ProRule" id="PRU00708"/>
    </source>
</evidence>
<dbReference type="Pfam" id="PF13041">
    <property type="entry name" value="PPR_2"/>
    <property type="match status" value="1"/>
</dbReference>
<dbReference type="InterPro" id="IPR002885">
    <property type="entry name" value="PPR_rpt"/>
</dbReference>
<evidence type="ECO:0000313" key="4">
    <source>
        <dbReference type="Proteomes" id="UP000825935"/>
    </source>
</evidence>
<dbReference type="OrthoDB" id="185373at2759"/>
<evidence type="ECO:0000313" key="3">
    <source>
        <dbReference type="EMBL" id="KAH7373936.1"/>
    </source>
</evidence>
<comment type="caution">
    <text evidence="3">The sequence shown here is derived from an EMBL/GenBank/DDBJ whole genome shotgun (WGS) entry which is preliminary data.</text>
</comment>
<dbReference type="NCBIfam" id="TIGR00756">
    <property type="entry name" value="PPR"/>
    <property type="match status" value="2"/>
</dbReference>
<name>A0A8T2SZW5_CERRI</name>
<dbReference type="InterPro" id="IPR046960">
    <property type="entry name" value="PPR_At4g14850-like_plant"/>
</dbReference>
<dbReference type="AlphaFoldDB" id="A0A8T2SZW5"/>
<keyword evidence="4" id="KW-1185">Reference proteome</keyword>
<keyword evidence="1" id="KW-0677">Repeat</keyword>
<feature type="repeat" description="PPR" evidence="2">
    <location>
        <begin position="566"/>
        <end position="600"/>
    </location>
</feature>
<protein>
    <recommendedName>
        <fullName evidence="5">Pentatricopeptide repeat-containing protein</fullName>
    </recommendedName>
</protein>
<dbReference type="Pfam" id="PF01535">
    <property type="entry name" value="PPR"/>
    <property type="match status" value="7"/>
</dbReference>
<dbReference type="PANTHER" id="PTHR24015:SF548">
    <property type="entry name" value="OS08G0340900 PROTEIN"/>
    <property type="match status" value="1"/>
</dbReference>
<dbReference type="PROSITE" id="PS51375">
    <property type="entry name" value="PPR"/>
    <property type="match status" value="5"/>
</dbReference>
<proteinExistence type="predicted"/>
<feature type="repeat" description="PPR" evidence="2">
    <location>
        <begin position="300"/>
        <end position="334"/>
    </location>
</feature>
<feature type="repeat" description="PPR" evidence="2">
    <location>
        <begin position="401"/>
        <end position="435"/>
    </location>
</feature>